<gene>
    <name evidence="4" type="ORF">GCM10009821_11870</name>
</gene>
<dbReference type="InterPro" id="IPR046977">
    <property type="entry name" value="RsmC/RlmG"/>
</dbReference>
<accession>A0ABN2VVS0</accession>
<evidence type="ECO:0000256" key="1">
    <source>
        <dbReference type="ARBA" id="ARBA00022603"/>
    </source>
</evidence>
<dbReference type="InterPro" id="IPR029063">
    <property type="entry name" value="SAM-dependent_MTases_sf"/>
</dbReference>
<keyword evidence="2" id="KW-0808">Transferase</keyword>
<evidence type="ECO:0000256" key="2">
    <source>
        <dbReference type="ARBA" id="ARBA00022679"/>
    </source>
</evidence>
<keyword evidence="1 4" id="KW-0489">Methyltransferase</keyword>
<dbReference type="PANTHER" id="PTHR47816">
    <property type="entry name" value="RIBOSOMAL RNA SMALL SUBUNIT METHYLTRANSFERASE C"/>
    <property type="match status" value="1"/>
</dbReference>
<comment type="caution">
    <text evidence="4">The sequence shown here is derived from an EMBL/GenBank/DDBJ whole genome shotgun (WGS) entry which is preliminary data.</text>
</comment>
<organism evidence="4 5">
    <name type="scientific">Aeromicrobium halocynthiae</name>
    <dbReference type="NCBI Taxonomy" id="560557"/>
    <lineage>
        <taxon>Bacteria</taxon>
        <taxon>Bacillati</taxon>
        <taxon>Actinomycetota</taxon>
        <taxon>Actinomycetes</taxon>
        <taxon>Propionibacteriales</taxon>
        <taxon>Nocardioidaceae</taxon>
        <taxon>Aeromicrobium</taxon>
    </lineage>
</organism>
<reference evidence="4 5" key="1">
    <citation type="journal article" date="2019" name="Int. J. Syst. Evol. Microbiol.">
        <title>The Global Catalogue of Microorganisms (GCM) 10K type strain sequencing project: providing services to taxonomists for standard genome sequencing and annotation.</title>
        <authorList>
            <consortium name="The Broad Institute Genomics Platform"/>
            <consortium name="The Broad Institute Genome Sequencing Center for Infectious Disease"/>
            <person name="Wu L."/>
            <person name="Ma J."/>
        </authorList>
    </citation>
    <scope>NUCLEOTIDE SEQUENCE [LARGE SCALE GENOMIC DNA]</scope>
    <source>
        <strain evidence="4 5">JCM 15749</strain>
    </source>
</reference>
<evidence type="ECO:0000313" key="5">
    <source>
        <dbReference type="Proteomes" id="UP001501480"/>
    </source>
</evidence>
<proteinExistence type="predicted"/>
<dbReference type="SUPFAM" id="SSF53335">
    <property type="entry name" value="S-adenosyl-L-methionine-dependent methyltransferases"/>
    <property type="match status" value="1"/>
</dbReference>
<dbReference type="RefSeq" id="WP_344325840.1">
    <property type="nucleotide sequence ID" value="NZ_BAAAPY010000003.1"/>
</dbReference>
<evidence type="ECO:0000313" key="4">
    <source>
        <dbReference type="EMBL" id="GAA2074623.1"/>
    </source>
</evidence>
<name>A0ABN2VVS0_9ACTN</name>
<dbReference type="Proteomes" id="UP001501480">
    <property type="component" value="Unassembled WGS sequence"/>
</dbReference>
<dbReference type="EMBL" id="BAAAPY010000003">
    <property type="protein sequence ID" value="GAA2074623.1"/>
    <property type="molecule type" value="Genomic_DNA"/>
</dbReference>
<sequence>MDDGRAQDHYFETPTGPERRRDVTVSAWGAELTLHSADGVFSHERLDKATAILLGAVDPPTTGTVLDLGCGWGPIACAIAHHSPATTVWATDVNERALELTRDNAARLGVEVHVAAPDDVPADLRFDHLWSNPPIRIGKPALHALLQRWLPRLSDGGTAYLVVGKNLGADSLQRWLVEEGWACDRSAGAKGFRVLTVRRE</sequence>
<protein>
    <submittedName>
        <fullName evidence="4">Methyltransferase</fullName>
    </submittedName>
</protein>
<dbReference type="Gene3D" id="3.40.50.150">
    <property type="entry name" value="Vaccinia Virus protein VP39"/>
    <property type="match status" value="1"/>
</dbReference>
<dbReference type="CDD" id="cd02440">
    <property type="entry name" value="AdoMet_MTases"/>
    <property type="match status" value="1"/>
</dbReference>
<evidence type="ECO:0000259" key="3">
    <source>
        <dbReference type="Pfam" id="PF05175"/>
    </source>
</evidence>
<dbReference type="GO" id="GO:0032259">
    <property type="term" value="P:methylation"/>
    <property type="evidence" value="ECO:0007669"/>
    <property type="project" value="UniProtKB-KW"/>
</dbReference>
<keyword evidence="5" id="KW-1185">Reference proteome</keyword>
<dbReference type="GO" id="GO:0008168">
    <property type="term" value="F:methyltransferase activity"/>
    <property type="evidence" value="ECO:0007669"/>
    <property type="project" value="UniProtKB-KW"/>
</dbReference>
<dbReference type="PANTHER" id="PTHR47816:SF4">
    <property type="entry name" value="RIBOSOMAL RNA SMALL SUBUNIT METHYLTRANSFERASE C"/>
    <property type="match status" value="1"/>
</dbReference>
<feature type="domain" description="Methyltransferase small" evidence="3">
    <location>
        <begin position="31"/>
        <end position="195"/>
    </location>
</feature>
<dbReference type="Pfam" id="PF05175">
    <property type="entry name" value="MTS"/>
    <property type="match status" value="1"/>
</dbReference>
<dbReference type="InterPro" id="IPR007848">
    <property type="entry name" value="Small_mtfrase_dom"/>
</dbReference>